<dbReference type="Proteomes" id="UP000005408">
    <property type="component" value="Unassembled WGS sequence"/>
</dbReference>
<reference evidence="2" key="1">
    <citation type="submission" date="2022-08" db="UniProtKB">
        <authorList>
            <consortium name="EnsemblMetazoa"/>
        </authorList>
    </citation>
    <scope>IDENTIFICATION</scope>
    <source>
        <strain evidence="2">05x7-T-G4-1.051#20</strain>
    </source>
</reference>
<organism evidence="2 3">
    <name type="scientific">Magallana gigas</name>
    <name type="common">Pacific oyster</name>
    <name type="synonym">Crassostrea gigas</name>
    <dbReference type="NCBI Taxonomy" id="29159"/>
    <lineage>
        <taxon>Eukaryota</taxon>
        <taxon>Metazoa</taxon>
        <taxon>Spiralia</taxon>
        <taxon>Lophotrochozoa</taxon>
        <taxon>Mollusca</taxon>
        <taxon>Bivalvia</taxon>
        <taxon>Autobranchia</taxon>
        <taxon>Pteriomorphia</taxon>
        <taxon>Ostreida</taxon>
        <taxon>Ostreoidea</taxon>
        <taxon>Ostreidae</taxon>
        <taxon>Magallana</taxon>
    </lineage>
</organism>
<evidence type="ECO:0000313" key="3">
    <source>
        <dbReference type="Proteomes" id="UP000005408"/>
    </source>
</evidence>
<evidence type="ECO:0000313" key="2">
    <source>
        <dbReference type="EnsemblMetazoa" id="G33689.1:cds"/>
    </source>
</evidence>
<feature type="region of interest" description="Disordered" evidence="1">
    <location>
        <begin position="243"/>
        <end position="262"/>
    </location>
</feature>
<accession>A0A8W8MLD3</accession>
<evidence type="ECO:0000256" key="1">
    <source>
        <dbReference type="SAM" id="MobiDB-lite"/>
    </source>
</evidence>
<dbReference type="EnsemblMetazoa" id="G33689.1">
    <property type="protein sequence ID" value="G33689.1:cds"/>
    <property type="gene ID" value="G33689"/>
</dbReference>
<proteinExistence type="predicted"/>
<protein>
    <submittedName>
        <fullName evidence="2">Uncharacterized protein</fullName>
    </submittedName>
</protein>
<keyword evidence="3" id="KW-1185">Reference proteome</keyword>
<dbReference type="AlphaFoldDB" id="A0A8W8MLD3"/>
<feature type="compositionally biased region" description="Polar residues" evidence="1">
    <location>
        <begin position="251"/>
        <end position="262"/>
    </location>
</feature>
<name>A0A8W8MLD3_MAGGI</name>
<sequence length="262" mass="30528">MAEAFLNFRNQKRTSSSSRNLPDFEEECLQIGRDFSVIFDSGGKQLVYQMVRGVHKWRGAKKWSTGVWRGYQEDKLVIPSRIEGKFIRWADSSNAVAALNEMRKPEKTCLKFNLIKIARKNVSNMITPQLVKQLRKKVIFPLEERIQNVEADNMNMVNMVSKPHFINQGPRPNHRSPRQPTVYHQMPAQYPPSQPPQMQHAPYPAMQPAQYQQRSRPMFNNQHQNQYSSGRCHRCGEYTDHEEMTSHQKKNTVTSALTVRRS</sequence>